<dbReference type="Gene3D" id="3.30.457.10">
    <property type="entry name" value="Copper amine oxidase-like, N-terminal domain"/>
    <property type="match status" value="1"/>
</dbReference>
<dbReference type="MEROPS" id="M23.A06"/>
<dbReference type="KEGG" id="sth:STH1076"/>
<accession>Q67QI2</accession>
<dbReference type="InterPro" id="IPR036582">
    <property type="entry name" value="Mao_N_sf"/>
</dbReference>
<dbReference type="Proteomes" id="UP000000417">
    <property type="component" value="Chromosome"/>
</dbReference>
<dbReference type="SUPFAM" id="SSF51261">
    <property type="entry name" value="Duplicated hybrid motif"/>
    <property type="match status" value="1"/>
</dbReference>
<dbReference type="GO" id="GO:0004222">
    <property type="term" value="F:metalloendopeptidase activity"/>
    <property type="evidence" value="ECO:0007669"/>
    <property type="project" value="TreeGrafter"/>
</dbReference>
<protein>
    <recommendedName>
        <fullName evidence="5">Peptidase M23 domain-containing protein</fullName>
    </recommendedName>
</protein>
<evidence type="ECO:0000313" key="3">
    <source>
        <dbReference type="EMBL" id="BAD40061.1"/>
    </source>
</evidence>
<dbReference type="Pfam" id="PF07833">
    <property type="entry name" value="Cu_amine_oxidN1"/>
    <property type="match status" value="1"/>
</dbReference>
<organism evidence="3 4">
    <name type="scientific">Symbiobacterium thermophilum (strain DSM 24528 / JCM 14929 / IAM 14863 / T)</name>
    <dbReference type="NCBI Taxonomy" id="292459"/>
    <lineage>
        <taxon>Bacteria</taxon>
        <taxon>Bacillati</taxon>
        <taxon>Bacillota</taxon>
        <taxon>Clostridia</taxon>
        <taxon>Eubacteriales</taxon>
        <taxon>Symbiobacteriaceae</taxon>
        <taxon>Symbiobacterium</taxon>
    </lineage>
</organism>
<dbReference type="eggNOG" id="COG0739">
    <property type="taxonomic scope" value="Bacteria"/>
</dbReference>
<dbReference type="PANTHER" id="PTHR21666">
    <property type="entry name" value="PEPTIDASE-RELATED"/>
    <property type="match status" value="1"/>
</dbReference>
<proteinExistence type="predicted"/>
<name>Q67QI2_SYMTH</name>
<dbReference type="InterPro" id="IPR012854">
    <property type="entry name" value="Cu_amine_oxidase-like_N"/>
</dbReference>
<dbReference type="Gene3D" id="2.70.70.10">
    <property type="entry name" value="Glucose Permease (Domain IIA)"/>
    <property type="match status" value="1"/>
</dbReference>
<sequence length="360" mass="39433">MAERRLNIMSIPIDIRRGWWVRLAVRVDGPETRSRHTRADGGGSTMQRSWKRRLLAALALAALLGTVPVPAAAAGYKVISNGVVVSDVQAEMVDGQLMTAVGPFAESLGYKASYDSKSKMITVYKSGYWLTMWIGTHLAFQNDREVWSPVKPYIKNGQAMVPAWWLAVRLGADVSYANGTLTVSNGYKAPQPATGVNPNPRPDSPFADPTYVFPFPQGATYSAYADTMGASRYWDGQTFGHEGTDIPAPHGTPIVAVASGTIVRYGWNTLGGYRITIELDDHPGYYFYYAHLSGYAPGLKLGSHVKKGQLLGYVGSTGEGPEGTSGKFIDHLHFGIYDSNWKPINSYPLLKYWEGNKVKL</sequence>
<feature type="domain" description="M23ase beta-sheet core" evidence="1">
    <location>
        <begin position="241"/>
        <end position="345"/>
    </location>
</feature>
<dbReference type="InterPro" id="IPR016047">
    <property type="entry name" value="M23ase_b-sheet_dom"/>
</dbReference>
<dbReference type="STRING" id="292459.STH1076"/>
<dbReference type="CDD" id="cd12797">
    <property type="entry name" value="M23_peptidase"/>
    <property type="match status" value="1"/>
</dbReference>
<evidence type="ECO:0000259" key="1">
    <source>
        <dbReference type="Pfam" id="PF01551"/>
    </source>
</evidence>
<dbReference type="PANTHER" id="PTHR21666:SF270">
    <property type="entry name" value="MUREIN HYDROLASE ACTIVATOR ENVC"/>
    <property type="match status" value="1"/>
</dbReference>
<dbReference type="AlphaFoldDB" id="Q67QI2"/>
<evidence type="ECO:0008006" key="5">
    <source>
        <dbReference type="Google" id="ProtNLM"/>
    </source>
</evidence>
<dbReference type="EMBL" id="AP006840">
    <property type="protein sequence ID" value="BAD40061.1"/>
    <property type="molecule type" value="Genomic_DNA"/>
</dbReference>
<dbReference type="InterPro" id="IPR011055">
    <property type="entry name" value="Dup_hybrid_motif"/>
</dbReference>
<feature type="domain" description="Copper amine oxidase-like N-terminal" evidence="2">
    <location>
        <begin position="81"/>
        <end position="184"/>
    </location>
</feature>
<evidence type="ECO:0000313" key="4">
    <source>
        <dbReference type="Proteomes" id="UP000000417"/>
    </source>
</evidence>
<reference evidence="3 4" key="1">
    <citation type="journal article" date="2004" name="Nucleic Acids Res.">
        <title>Genome sequence of Symbiobacterium thermophilum, an uncultivable bacterium that depends on microbial commensalism.</title>
        <authorList>
            <person name="Ueda K."/>
            <person name="Yamashita A."/>
            <person name="Ishikawa J."/>
            <person name="Shimada M."/>
            <person name="Watsuji T."/>
            <person name="Morimura K."/>
            <person name="Ikeda H."/>
            <person name="Hattori M."/>
            <person name="Beppu T."/>
        </authorList>
    </citation>
    <scope>NUCLEOTIDE SEQUENCE [LARGE SCALE GENOMIC DNA]</scope>
    <source>
        <strain evidence="4">T / IAM 14863</strain>
    </source>
</reference>
<keyword evidence="4" id="KW-1185">Reference proteome</keyword>
<dbReference type="Pfam" id="PF01551">
    <property type="entry name" value="Peptidase_M23"/>
    <property type="match status" value="1"/>
</dbReference>
<evidence type="ECO:0000259" key="2">
    <source>
        <dbReference type="Pfam" id="PF07833"/>
    </source>
</evidence>
<gene>
    <name evidence="3" type="ordered locus">STH1076</name>
</gene>
<dbReference type="InterPro" id="IPR050570">
    <property type="entry name" value="Cell_wall_metabolism_enzyme"/>
</dbReference>
<dbReference type="HOGENOM" id="CLU_713047_0_0_9"/>